<dbReference type="PANTHER" id="PTHR10605:SF56">
    <property type="entry name" value="BIFUNCTIONAL HEPARAN SULFATE N-DEACETYLASE_N-SULFOTRANSFERASE"/>
    <property type="match status" value="1"/>
</dbReference>
<evidence type="ECO:0008006" key="4">
    <source>
        <dbReference type="Google" id="ProtNLM"/>
    </source>
</evidence>
<organism evidence="2 3">
    <name type="scientific">Celeribacter indicus</name>
    <dbReference type="NCBI Taxonomy" id="1208324"/>
    <lineage>
        <taxon>Bacteria</taxon>
        <taxon>Pseudomonadati</taxon>
        <taxon>Pseudomonadota</taxon>
        <taxon>Alphaproteobacteria</taxon>
        <taxon>Rhodobacterales</taxon>
        <taxon>Roseobacteraceae</taxon>
        <taxon>Celeribacter</taxon>
    </lineage>
</organism>
<dbReference type="Pfam" id="PF13469">
    <property type="entry name" value="Sulfotransfer_3"/>
    <property type="match status" value="1"/>
</dbReference>
<dbReference type="Gene3D" id="3.40.50.300">
    <property type="entry name" value="P-loop containing nucleotide triphosphate hydrolases"/>
    <property type="match status" value="1"/>
</dbReference>
<dbReference type="KEGG" id="cid:P73_3446"/>
<protein>
    <recommendedName>
        <fullName evidence="4">Sulfotransferase</fullName>
    </recommendedName>
</protein>
<reference evidence="2 3" key="1">
    <citation type="journal article" date="2014" name="Int. J. Syst. Evol. Microbiol.">
        <title>Celeribacter indicus sp. nov., a polycyclic aromatic hydrocarbon-degrading bacterium from deep-sea sediment and reclassification of Huaishuia halophila as Celeribacter halophilus comb. nov.</title>
        <authorList>
            <person name="Lai Q."/>
            <person name="Cao J."/>
            <person name="Yuan J."/>
            <person name="Li F."/>
            <person name="Shao Z."/>
        </authorList>
    </citation>
    <scope>NUCLEOTIDE SEQUENCE [LARGE SCALE GENOMIC DNA]</scope>
    <source>
        <strain evidence="2">P73</strain>
    </source>
</reference>
<accession>A0A0B5E5B7</accession>
<name>A0A0B5E5B7_9RHOB</name>
<dbReference type="OrthoDB" id="981508at2"/>
<evidence type="ECO:0000313" key="3">
    <source>
        <dbReference type="Proteomes" id="UP000031521"/>
    </source>
</evidence>
<dbReference type="PANTHER" id="PTHR10605">
    <property type="entry name" value="HEPARAN SULFATE SULFOTRANSFERASE"/>
    <property type="match status" value="1"/>
</dbReference>
<sequence length="299" mass="34277">MSGHPAIMICVGATKAGTSSLYRYLHDHPECHMRSVKEIHYFDTVDFDDYTHQFDVYARLRADLVGRQNIARNNGNLWKLANLERQIMDVDEIVRILELGEAGVPDYLFYLLDGIGEKKLAGDITPGYALLSETRLREMAAMAPDVRFVFLMRDPVDRLWSHVRMQATRQRREGEEVAVKARRILNRVVNRDLETHIPPRGDYAAIIEKLNRAVPDEKLMIGFTEELLTGEGLSRLCAFLGISPGRRVEAEPRAHEGIRLTLSDRQRREAAAFLAPQYAYVEKTFGRLPERWQANMARI</sequence>
<dbReference type="HOGENOM" id="CLU_017703_3_1_5"/>
<dbReference type="Proteomes" id="UP000031521">
    <property type="component" value="Chromosome"/>
</dbReference>
<dbReference type="AlphaFoldDB" id="A0A0B5E5B7"/>
<gene>
    <name evidence="2" type="ORF">P73_3446</name>
</gene>
<evidence type="ECO:0000256" key="1">
    <source>
        <dbReference type="ARBA" id="ARBA00022679"/>
    </source>
</evidence>
<dbReference type="EMBL" id="CP004393">
    <property type="protein sequence ID" value="AJE48161.1"/>
    <property type="molecule type" value="Genomic_DNA"/>
</dbReference>
<dbReference type="SUPFAM" id="SSF52540">
    <property type="entry name" value="P-loop containing nucleoside triphosphate hydrolases"/>
    <property type="match status" value="1"/>
</dbReference>
<keyword evidence="1" id="KW-0808">Transferase</keyword>
<evidence type="ECO:0000313" key="2">
    <source>
        <dbReference type="EMBL" id="AJE48161.1"/>
    </source>
</evidence>
<proteinExistence type="predicted"/>
<dbReference type="RefSeq" id="WP_043870544.1">
    <property type="nucleotide sequence ID" value="NZ_CP004393.1"/>
</dbReference>
<dbReference type="InterPro" id="IPR037359">
    <property type="entry name" value="NST/OST"/>
</dbReference>
<keyword evidence="3" id="KW-1185">Reference proteome</keyword>
<dbReference type="STRING" id="1208324.P73_3446"/>
<dbReference type="GO" id="GO:0008146">
    <property type="term" value="F:sulfotransferase activity"/>
    <property type="evidence" value="ECO:0007669"/>
    <property type="project" value="InterPro"/>
</dbReference>
<dbReference type="InterPro" id="IPR027417">
    <property type="entry name" value="P-loop_NTPase"/>
</dbReference>